<evidence type="ECO:0000313" key="4">
    <source>
        <dbReference type="Proteomes" id="UP000541558"/>
    </source>
</evidence>
<proteinExistence type="predicted"/>
<dbReference type="InterPro" id="IPR041232">
    <property type="entry name" value="NPL"/>
</dbReference>
<protein>
    <recommendedName>
        <fullName evidence="2">Nucleoplasmin-like domain-containing protein</fullName>
    </recommendedName>
</protein>
<accession>A0A8H5FG10</accession>
<evidence type="ECO:0000313" key="3">
    <source>
        <dbReference type="EMBL" id="KAF5335815.1"/>
    </source>
</evidence>
<feature type="region of interest" description="Disordered" evidence="1">
    <location>
        <begin position="105"/>
        <end position="171"/>
    </location>
</feature>
<name>A0A8H5FG10_9AGAR</name>
<evidence type="ECO:0000259" key="2">
    <source>
        <dbReference type="Pfam" id="PF17800"/>
    </source>
</evidence>
<dbReference type="AlphaFoldDB" id="A0A8H5FG10"/>
<feature type="domain" description="Nucleoplasmin-like" evidence="2">
    <location>
        <begin position="5"/>
        <end position="97"/>
    </location>
</feature>
<evidence type="ECO:0000256" key="1">
    <source>
        <dbReference type="SAM" id="MobiDB-lite"/>
    </source>
</evidence>
<organism evidence="3 4">
    <name type="scientific">Ephemerocybe angulata</name>
    <dbReference type="NCBI Taxonomy" id="980116"/>
    <lineage>
        <taxon>Eukaryota</taxon>
        <taxon>Fungi</taxon>
        <taxon>Dikarya</taxon>
        <taxon>Basidiomycota</taxon>
        <taxon>Agaricomycotina</taxon>
        <taxon>Agaricomycetes</taxon>
        <taxon>Agaricomycetidae</taxon>
        <taxon>Agaricales</taxon>
        <taxon>Agaricineae</taxon>
        <taxon>Psathyrellaceae</taxon>
        <taxon>Ephemerocybe</taxon>
    </lineage>
</organism>
<reference evidence="3 4" key="1">
    <citation type="journal article" date="2020" name="ISME J.">
        <title>Uncovering the hidden diversity of litter-decomposition mechanisms in mushroom-forming fungi.</title>
        <authorList>
            <person name="Floudas D."/>
            <person name="Bentzer J."/>
            <person name="Ahren D."/>
            <person name="Johansson T."/>
            <person name="Persson P."/>
            <person name="Tunlid A."/>
        </authorList>
    </citation>
    <scope>NUCLEOTIDE SEQUENCE [LARGE SCALE GENOMIC DNA]</scope>
    <source>
        <strain evidence="3 4">CBS 175.51</strain>
    </source>
</reference>
<dbReference type="Pfam" id="PF17800">
    <property type="entry name" value="NPL"/>
    <property type="match status" value="1"/>
</dbReference>
<dbReference type="Proteomes" id="UP000541558">
    <property type="component" value="Unassembled WGS sequence"/>
</dbReference>
<gene>
    <name evidence="3" type="ORF">D9611_009751</name>
</gene>
<keyword evidence="4" id="KW-1185">Reference proteome</keyword>
<sequence>MSSWFSAKVDAGTAFHLRPTLRTTITNACIAQKNPIEEGTRGSLIFTAVGTPEITGPIARFVRYTCEQVLLNLELEAGREYIIQAQGSFSIDLVGSVELGMGEDAPAALHGPGTPPSSKACGKRKACDPAPGQSAPKRRKEISNLAEGSSRKGEAKQAALDPSRQGTASKREIAKVVRVGEGEFIFNRGRI</sequence>
<comment type="caution">
    <text evidence="3">The sequence shown here is derived from an EMBL/GenBank/DDBJ whole genome shotgun (WGS) entry which is preliminary data.</text>
</comment>
<dbReference type="EMBL" id="JAACJK010000060">
    <property type="protein sequence ID" value="KAF5335815.1"/>
    <property type="molecule type" value="Genomic_DNA"/>
</dbReference>